<reference evidence="1" key="1">
    <citation type="submission" date="2020-08" db="EMBL/GenBank/DDBJ databases">
        <title>Multicomponent nature underlies the extraordinary mechanical properties of spider dragline silk.</title>
        <authorList>
            <person name="Kono N."/>
            <person name="Nakamura H."/>
            <person name="Mori M."/>
            <person name="Yoshida Y."/>
            <person name="Ohtoshi R."/>
            <person name="Malay A.D."/>
            <person name="Moran D.A.P."/>
            <person name="Tomita M."/>
            <person name="Numata K."/>
            <person name="Arakawa K."/>
        </authorList>
    </citation>
    <scope>NUCLEOTIDE SEQUENCE</scope>
</reference>
<dbReference type="AlphaFoldDB" id="A0A8X6UN18"/>
<gene>
    <name evidence="1" type="ORF">NPIL_239251</name>
</gene>
<sequence length="68" mass="7663">MREEHGFIVASKLPEASFRYGPRDVPDLDTPSLKACTSRQQRTWVATALGTVLRWVKRDKAHATVGPR</sequence>
<dbReference type="Proteomes" id="UP000887013">
    <property type="component" value="Unassembled WGS sequence"/>
</dbReference>
<dbReference type="EMBL" id="BMAW01040577">
    <property type="protein sequence ID" value="GFU60162.1"/>
    <property type="molecule type" value="Genomic_DNA"/>
</dbReference>
<name>A0A8X6UN18_NEPPI</name>
<accession>A0A8X6UN18</accession>
<keyword evidence="2" id="KW-1185">Reference proteome</keyword>
<organism evidence="1 2">
    <name type="scientific">Nephila pilipes</name>
    <name type="common">Giant wood spider</name>
    <name type="synonym">Nephila maculata</name>
    <dbReference type="NCBI Taxonomy" id="299642"/>
    <lineage>
        <taxon>Eukaryota</taxon>
        <taxon>Metazoa</taxon>
        <taxon>Ecdysozoa</taxon>
        <taxon>Arthropoda</taxon>
        <taxon>Chelicerata</taxon>
        <taxon>Arachnida</taxon>
        <taxon>Araneae</taxon>
        <taxon>Araneomorphae</taxon>
        <taxon>Entelegynae</taxon>
        <taxon>Araneoidea</taxon>
        <taxon>Nephilidae</taxon>
        <taxon>Nephila</taxon>
    </lineage>
</organism>
<evidence type="ECO:0000313" key="2">
    <source>
        <dbReference type="Proteomes" id="UP000887013"/>
    </source>
</evidence>
<proteinExistence type="predicted"/>
<protein>
    <submittedName>
        <fullName evidence="1">Uncharacterized protein</fullName>
    </submittedName>
</protein>
<comment type="caution">
    <text evidence="1">The sequence shown here is derived from an EMBL/GenBank/DDBJ whole genome shotgun (WGS) entry which is preliminary data.</text>
</comment>
<evidence type="ECO:0000313" key="1">
    <source>
        <dbReference type="EMBL" id="GFU60162.1"/>
    </source>
</evidence>
<feature type="non-terminal residue" evidence="1">
    <location>
        <position position="68"/>
    </location>
</feature>